<name>A0A9E6XWD9_9ACTN</name>
<reference evidence="2" key="1">
    <citation type="journal article" date="2022" name="Int. J. Syst. Evol. Microbiol.">
        <title>Pseudomonas aegrilactucae sp. nov. and Pseudomonas morbosilactucae sp. nov., pathogens causing bacterial rot of lettuce in Japan.</title>
        <authorList>
            <person name="Sawada H."/>
            <person name="Fujikawa T."/>
            <person name="Satou M."/>
        </authorList>
    </citation>
    <scope>NUCLEOTIDE SEQUENCE</scope>
    <source>
        <strain evidence="2">0166_1</strain>
    </source>
</reference>
<dbReference type="Proteomes" id="UP001162834">
    <property type="component" value="Chromosome"/>
</dbReference>
<dbReference type="EMBL" id="CP087164">
    <property type="protein sequence ID" value="UGS34926.1"/>
    <property type="molecule type" value="Genomic_DNA"/>
</dbReference>
<feature type="region of interest" description="Disordered" evidence="1">
    <location>
        <begin position="33"/>
        <end position="74"/>
    </location>
</feature>
<protein>
    <submittedName>
        <fullName evidence="2">Uncharacterized protein</fullName>
    </submittedName>
</protein>
<organism evidence="2 3">
    <name type="scientific">Capillimicrobium parvum</name>
    <dbReference type="NCBI Taxonomy" id="2884022"/>
    <lineage>
        <taxon>Bacteria</taxon>
        <taxon>Bacillati</taxon>
        <taxon>Actinomycetota</taxon>
        <taxon>Thermoleophilia</taxon>
        <taxon>Solirubrobacterales</taxon>
        <taxon>Capillimicrobiaceae</taxon>
        <taxon>Capillimicrobium</taxon>
    </lineage>
</organism>
<gene>
    <name evidence="2" type="ORF">DSM104329_01308</name>
</gene>
<proteinExistence type="predicted"/>
<accession>A0A9E6XWD9</accession>
<evidence type="ECO:0000313" key="2">
    <source>
        <dbReference type="EMBL" id="UGS34926.1"/>
    </source>
</evidence>
<dbReference type="KEGG" id="sbae:DSM104329_01308"/>
<evidence type="ECO:0000313" key="3">
    <source>
        <dbReference type="Proteomes" id="UP001162834"/>
    </source>
</evidence>
<sequence length="74" mass="7722">MNIPAFGATLLKPRVRKAAIALIGDIAEEALEGRNQLGGAGPRRFSRPSAARRSPTRARKSATSCPQASGMSAC</sequence>
<evidence type="ECO:0000256" key="1">
    <source>
        <dbReference type="SAM" id="MobiDB-lite"/>
    </source>
</evidence>
<feature type="compositionally biased region" description="Polar residues" evidence="1">
    <location>
        <begin position="65"/>
        <end position="74"/>
    </location>
</feature>
<dbReference type="AlphaFoldDB" id="A0A9E6XWD9"/>
<keyword evidence="3" id="KW-1185">Reference proteome</keyword>